<dbReference type="InterPro" id="IPR036291">
    <property type="entry name" value="NAD(P)-bd_dom_sf"/>
</dbReference>
<dbReference type="KEGG" id="epa:110253041"/>
<evidence type="ECO:0000256" key="1">
    <source>
        <dbReference type="ARBA" id="ARBA00006484"/>
    </source>
</evidence>
<dbReference type="Gene3D" id="3.40.50.720">
    <property type="entry name" value="NAD(P)-binding Rossmann-like Domain"/>
    <property type="match status" value="1"/>
</dbReference>
<dbReference type="Pfam" id="PF13561">
    <property type="entry name" value="adh_short_C2"/>
    <property type="match status" value="1"/>
</dbReference>
<evidence type="ECO:0000256" key="2">
    <source>
        <dbReference type="ARBA" id="ARBA00023002"/>
    </source>
</evidence>
<keyword evidence="4" id="KW-1185">Reference proteome</keyword>
<dbReference type="PANTHER" id="PTHR43008:SF4">
    <property type="entry name" value="CHAIN DEHYDROGENASE, PUTATIVE (AFU_ORTHOLOGUE AFUA_4G08710)-RELATED"/>
    <property type="match status" value="1"/>
</dbReference>
<evidence type="ECO:0000313" key="4">
    <source>
        <dbReference type="Proteomes" id="UP000887567"/>
    </source>
</evidence>
<dbReference type="GeneID" id="110253041"/>
<dbReference type="InterPro" id="IPR002347">
    <property type="entry name" value="SDR_fam"/>
</dbReference>
<dbReference type="SUPFAM" id="SSF51735">
    <property type="entry name" value="NAD(P)-binding Rossmann-fold domains"/>
    <property type="match status" value="1"/>
</dbReference>
<keyword evidence="2" id="KW-0560">Oxidoreductase</keyword>
<dbReference type="FunFam" id="3.40.50.720:FF:000753">
    <property type="entry name" value="Predicted protein"/>
    <property type="match status" value="1"/>
</dbReference>
<dbReference type="GO" id="GO:0050664">
    <property type="term" value="F:oxidoreductase activity, acting on NAD(P)H, oxygen as acceptor"/>
    <property type="evidence" value="ECO:0007669"/>
    <property type="project" value="TreeGrafter"/>
</dbReference>
<dbReference type="PANTHER" id="PTHR43008">
    <property type="entry name" value="BENZIL REDUCTASE"/>
    <property type="match status" value="1"/>
</dbReference>
<dbReference type="RefSeq" id="XP_020915562.1">
    <property type="nucleotide sequence ID" value="XM_021059903.2"/>
</dbReference>
<dbReference type="GO" id="GO:0016616">
    <property type="term" value="F:oxidoreductase activity, acting on the CH-OH group of donors, NAD or NADP as acceptor"/>
    <property type="evidence" value="ECO:0007669"/>
    <property type="project" value="UniProtKB-ARBA"/>
</dbReference>
<dbReference type="PRINTS" id="PR00081">
    <property type="entry name" value="GDHRDH"/>
</dbReference>
<evidence type="ECO:0000313" key="3">
    <source>
        <dbReference type="EnsemblMetazoa" id="XP_020915562.1"/>
    </source>
</evidence>
<comment type="similarity">
    <text evidence="1">Belongs to the short-chain dehydrogenases/reductases (SDR) family.</text>
</comment>
<sequence>MKGIITGGTRGLGFNIAEDMAKEGYTHLILTYNSNDEAAQNAKTALESKYPVKVSVLKGDIGQETTIDEIFEHAKEAFDGVLNAFVHNAGAAVGITSGAETEDARKAAQSYKDNIGSGEFKNFSTYDYFQNIYPKCFIRCVEQAVKMMEDGKGFIIAVSTYGSNVLQTPKPGYAITAQAKGCMELLVRYYAQALAPRGITVNAVIPGYVMSDAWHNMTKSIGGIESEAVKKRIQGTPMRRFGEGREFSQVVSFLCSPRASFITGVALPVDGGLHLQ</sequence>
<dbReference type="AlphaFoldDB" id="A0A913Y7V7"/>
<name>A0A913Y7V7_EXADI</name>
<organism evidence="3 4">
    <name type="scientific">Exaiptasia diaphana</name>
    <name type="common">Tropical sea anemone</name>
    <name type="synonym">Aiptasia pulchella</name>
    <dbReference type="NCBI Taxonomy" id="2652724"/>
    <lineage>
        <taxon>Eukaryota</taxon>
        <taxon>Metazoa</taxon>
        <taxon>Cnidaria</taxon>
        <taxon>Anthozoa</taxon>
        <taxon>Hexacorallia</taxon>
        <taxon>Actiniaria</taxon>
        <taxon>Aiptasiidae</taxon>
        <taxon>Exaiptasia</taxon>
    </lineage>
</organism>
<dbReference type="OrthoDB" id="47007at2759"/>
<accession>A0A913Y7V7</accession>
<dbReference type="EnsemblMetazoa" id="XM_021059903.2">
    <property type="protein sequence ID" value="XP_020915562.1"/>
    <property type="gene ID" value="LOC110253041"/>
</dbReference>
<dbReference type="OMA" id="RCETVSN"/>
<protein>
    <submittedName>
        <fullName evidence="3">Uncharacterized protein</fullName>
    </submittedName>
</protein>
<proteinExistence type="inferred from homology"/>
<dbReference type="Proteomes" id="UP000887567">
    <property type="component" value="Unplaced"/>
</dbReference>
<reference evidence="3" key="1">
    <citation type="submission" date="2022-11" db="UniProtKB">
        <authorList>
            <consortium name="EnsemblMetazoa"/>
        </authorList>
    </citation>
    <scope>IDENTIFICATION</scope>
</reference>